<evidence type="ECO:0000313" key="2">
    <source>
        <dbReference type="EMBL" id="QHT92550.1"/>
    </source>
</evidence>
<reference evidence="2" key="1">
    <citation type="journal article" date="2020" name="Nature">
        <title>Giant virus diversity and host interactions through global metagenomics.</title>
        <authorList>
            <person name="Schulz F."/>
            <person name="Roux S."/>
            <person name="Paez-Espino D."/>
            <person name="Jungbluth S."/>
            <person name="Walsh D.A."/>
            <person name="Denef V.J."/>
            <person name="McMahon K.D."/>
            <person name="Konstantinidis K.T."/>
            <person name="Eloe-Fadrosh E.A."/>
            <person name="Kyrpides N.C."/>
            <person name="Woyke T."/>
        </authorList>
    </citation>
    <scope>NUCLEOTIDE SEQUENCE</scope>
    <source>
        <strain evidence="2">GVMAG-M-3300023184-88</strain>
    </source>
</reference>
<dbReference type="AlphaFoldDB" id="A0A6C0IIU2"/>
<feature type="transmembrane region" description="Helical" evidence="1">
    <location>
        <begin position="39"/>
        <end position="63"/>
    </location>
</feature>
<keyword evidence="1" id="KW-0472">Membrane</keyword>
<accession>A0A6C0IIU2</accession>
<keyword evidence="1" id="KW-1133">Transmembrane helix</keyword>
<dbReference type="EMBL" id="MN740190">
    <property type="protein sequence ID" value="QHT92550.1"/>
    <property type="molecule type" value="Genomic_DNA"/>
</dbReference>
<name>A0A6C0IIU2_9ZZZZ</name>
<protein>
    <submittedName>
        <fullName evidence="2">Uncharacterized protein</fullName>
    </submittedName>
</protein>
<feature type="transmembrane region" description="Helical" evidence="1">
    <location>
        <begin position="6"/>
        <end position="27"/>
    </location>
</feature>
<keyword evidence="1" id="KW-0812">Transmembrane</keyword>
<sequence length="97" mass="11051">MDLLYIFGTIAILLFIVSLSGLVSNLRNDHNYTDNKRNITWYWVVTLFGIIAASLFGVFYFYIGNGYFMYILLGFSCLSFGFSISSLCTAIMSKREP</sequence>
<organism evidence="2">
    <name type="scientific">viral metagenome</name>
    <dbReference type="NCBI Taxonomy" id="1070528"/>
    <lineage>
        <taxon>unclassified sequences</taxon>
        <taxon>metagenomes</taxon>
        <taxon>organismal metagenomes</taxon>
    </lineage>
</organism>
<evidence type="ECO:0000256" key="1">
    <source>
        <dbReference type="SAM" id="Phobius"/>
    </source>
</evidence>
<feature type="transmembrane region" description="Helical" evidence="1">
    <location>
        <begin position="69"/>
        <end position="92"/>
    </location>
</feature>
<proteinExistence type="predicted"/>